<proteinExistence type="predicted"/>
<evidence type="ECO:0000313" key="1">
    <source>
        <dbReference type="EMBL" id="WVZ59602.1"/>
    </source>
</evidence>
<keyword evidence="2" id="KW-1185">Reference proteome</keyword>
<dbReference type="EMBL" id="CP144746">
    <property type="protein sequence ID" value="WVZ59602.1"/>
    <property type="molecule type" value="Genomic_DNA"/>
</dbReference>
<gene>
    <name evidence="1" type="ORF">U9M48_009720</name>
</gene>
<dbReference type="Proteomes" id="UP001341281">
    <property type="component" value="Chromosome 02"/>
</dbReference>
<dbReference type="AlphaFoldDB" id="A0AAQ3SRQ6"/>
<name>A0AAQ3SRQ6_PASNO</name>
<sequence>MRPLLASVMIVMDGCRGLPRLVSGQRRPANTAVEMCGFDAVSGFENIVRLVFFASACMFVYESKKWAKYVMMGNFEWKREVLNTGFMLGR</sequence>
<organism evidence="1 2">
    <name type="scientific">Paspalum notatum var. saurae</name>
    <dbReference type="NCBI Taxonomy" id="547442"/>
    <lineage>
        <taxon>Eukaryota</taxon>
        <taxon>Viridiplantae</taxon>
        <taxon>Streptophyta</taxon>
        <taxon>Embryophyta</taxon>
        <taxon>Tracheophyta</taxon>
        <taxon>Spermatophyta</taxon>
        <taxon>Magnoliopsida</taxon>
        <taxon>Liliopsida</taxon>
        <taxon>Poales</taxon>
        <taxon>Poaceae</taxon>
        <taxon>PACMAD clade</taxon>
        <taxon>Panicoideae</taxon>
        <taxon>Andropogonodae</taxon>
        <taxon>Paspaleae</taxon>
        <taxon>Paspalinae</taxon>
        <taxon>Paspalum</taxon>
    </lineage>
</organism>
<protein>
    <submittedName>
        <fullName evidence="1">Uncharacterized protein</fullName>
    </submittedName>
</protein>
<accession>A0AAQ3SRQ6</accession>
<evidence type="ECO:0000313" key="2">
    <source>
        <dbReference type="Proteomes" id="UP001341281"/>
    </source>
</evidence>
<reference evidence="1 2" key="1">
    <citation type="submission" date="2024-02" db="EMBL/GenBank/DDBJ databases">
        <title>High-quality chromosome-scale genome assembly of Pensacola bahiagrass (Paspalum notatum Flugge var. saurae).</title>
        <authorList>
            <person name="Vega J.M."/>
            <person name="Podio M."/>
            <person name="Orjuela J."/>
            <person name="Siena L.A."/>
            <person name="Pessino S.C."/>
            <person name="Combes M.C."/>
            <person name="Mariac C."/>
            <person name="Albertini E."/>
            <person name="Pupilli F."/>
            <person name="Ortiz J.P.A."/>
            <person name="Leblanc O."/>
        </authorList>
    </citation>
    <scope>NUCLEOTIDE SEQUENCE [LARGE SCALE GENOMIC DNA]</scope>
    <source>
        <strain evidence="1">R1</strain>
        <tissue evidence="1">Leaf</tissue>
    </source>
</reference>